<proteinExistence type="predicted"/>
<feature type="domain" description="ABC3 transporter permease C-terminal" evidence="7">
    <location>
        <begin position="192"/>
        <end position="304"/>
    </location>
</feature>
<feature type="transmembrane region" description="Helical" evidence="6">
    <location>
        <begin position="186"/>
        <end position="207"/>
    </location>
</feature>
<keyword evidence="9" id="KW-1185">Reference proteome</keyword>
<evidence type="ECO:0000256" key="2">
    <source>
        <dbReference type="ARBA" id="ARBA00022475"/>
    </source>
</evidence>
<dbReference type="Pfam" id="PF02687">
    <property type="entry name" value="FtsX"/>
    <property type="match status" value="1"/>
</dbReference>
<feature type="transmembrane region" description="Helical" evidence="6">
    <location>
        <begin position="280"/>
        <end position="308"/>
    </location>
</feature>
<keyword evidence="4 6" id="KW-1133">Transmembrane helix</keyword>
<evidence type="ECO:0000259" key="7">
    <source>
        <dbReference type="Pfam" id="PF02687"/>
    </source>
</evidence>
<evidence type="ECO:0000256" key="6">
    <source>
        <dbReference type="SAM" id="Phobius"/>
    </source>
</evidence>
<dbReference type="AlphaFoldDB" id="A0A7K1SD93"/>
<dbReference type="InterPro" id="IPR003838">
    <property type="entry name" value="ABC3_permease_C"/>
</dbReference>
<comment type="caution">
    <text evidence="8">The sequence shown here is derived from an EMBL/GenBank/DDBJ whole genome shotgun (WGS) entry which is preliminary data.</text>
</comment>
<keyword evidence="5 6" id="KW-0472">Membrane</keyword>
<comment type="subcellular location">
    <subcellularLocation>
        <location evidence="1">Cell membrane</location>
        <topology evidence="1">Multi-pass membrane protein</topology>
    </subcellularLocation>
</comment>
<evidence type="ECO:0000256" key="4">
    <source>
        <dbReference type="ARBA" id="ARBA00022989"/>
    </source>
</evidence>
<keyword evidence="3 6" id="KW-0812">Transmembrane</keyword>
<evidence type="ECO:0000313" key="9">
    <source>
        <dbReference type="Proteomes" id="UP000436006"/>
    </source>
</evidence>
<dbReference type="GO" id="GO:0022857">
    <property type="term" value="F:transmembrane transporter activity"/>
    <property type="evidence" value="ECO:0007669"/>
    <property type="project" value="TreeGrafter"/>
</dbReference>
<name>A0A7K1SD93_9BACT</name>
<feature type="transmembrane region" description="Helical" evidence="6">
    <location>
        <begin position="329"/>
        <end position="348"/>
    </location>
</feature>
<dbReference type="PANTHER" id="PTHR30572">
    <property type="entry name" value="MEMBRANE COMPONENT OF TRANSPORTER-RELATED"/>
    <property type="match status" value="1"/>
</dbReference>
<protein>
    <submittedName>
        <fullName evidence="8">FtsX-like permease family protein</fullName>
    </submittedName>
</protein>
<evidence type="ECO:0000256" key="3">
    <source>
        <dbReference type="ARBA" id="ARBA00022692"/>
    </source>
</evidence>
<dbReference type="InterPro" id="IPR050250">
    <property type="entry name" value="Macrolide_Exporter_MacB"/>
</dbReference>
<feature type="transmembrane region" description="Helical" evidence="6">
    <location>
        <begin position="236"/>
        <end position="260"/>
    </location>
</feature>
<organism evidence="8 9">
    <name type="scientific">Spirosoma arboris</name>
    <dbReference type="NCBI Taxonomy" id="2682092"/>
    <lineage>
        <taxon>Bacteria</taxon>
        <taxon>Pseudomonadati</taxon>
        <taxon>Bacteroidota</taxon>
        <taxon>Cytophagia</taxon>
        <taxon>Cytophagales</taxon>
        <taxon>Cytophagaceae</taxon>
        <taxon>Spirosoma</taxon>
    </lineage>
</organism>
<gene>
    <name evidence="8" type="ORF">GO755_17060</name>
</gene>
<evidence type="ECO:0000256" key="1">
    <source>
        <dbReference type="ARBA" id="ARBA00004651"/>
    </source>
</evidence>
<reference evidence="8 9" key="1">
    <citation type="submission" date="2019-12" db="EMBL/GenBank/DDBJ databases">
        <title>Spirosoma sp. HMF4905 genome sequencing and assembly.</title>
        <authorList>
            <person name="Kang H."/>
            <person name="Cha I."/>
            <person name="Kim H."/>
            <person name="Joh K."/>
        </authorList>
    </citation>
    <scope>NUCLEOTIDE SEQUENCE [LARGE SCALE GENOMIC DNA]</scope>
    <source>
        <strain evidence="8 9">HMF4905</strain>
    </source>
</reference>
<dbReference type="RefSeq" id="WP_157586402.1">
    <property type="nucleotide sequence ID" value="NZ_WPIN01000006.1"/>
</dbReference>
<dbReference type="EMBL" id="WPIN01000006">
    <property type="protein sequence ID" value="MVM31760.1"/>
    <property type="molecule type" value="Genomic_DNA"/>
</dbReference>
<keyword evidence="2" id="KW-1003">Cell membrane</keyword>
<accession>A0A7K1SD93</accession>
<dbReference type="Proteomes" id="UP000436006">
    <property type="component" value="Unassembled WGS sequence"/>
</dbReference>
<sequence>MTQSGPAREFHRLSSQSHIKYHWLAGSPVTALQEPFKVVLTESQAHKYFESQPLSAILGKTIQYQDVLFDSTLVLTVSGIVKDFEKQTDFTFTDFISFPTVRQSFLKKEIQLDNWGNWNPNAQGFAKLAIGQNPGQVEKQFPQFLSRHVPPYSGFTTTLTLQPLSDLHFDSNYRDNYSRKAHRPTLYGLMGIAAFSLLIAIINFITLSTAQSIGRAKEIGVRKALGSNRTSLIGQFLVETWLLTLLVGGLSIALTLPVIYAFPDMIPPGVSSGLLSPTTIAFLLSVILMTSLVAGYYPATIIASYSPVNSLKGRGVGKLNNKSYFRKSLIVFQFVISLIFMACTFIAGNQIRFIMNKDLGFEHDAIVTFYTAWSNPQDRSGVFAERIRQLPSVRQVSTHLETPAAKRHAQTYIRYVDVANAKVGAAYELADDQYVPLFGLTILAGRNLSSANRPGEFLINQTCSRELGFRTPADAIGKLVQTGMDEATGVVVGVVKDFHANSLHERIEPFFFSSNQNSERAISVKLATREGGLDQFGAQIARIEANWKEIYPHETFQYHFFDQTIARLYEREQKTLRLLKRP</sequence>
<evidence type="ECO:0000256" key="5">
    <source>
        <dbReference type="ARBA" id="ARBA00023136"/>
    </source>
</evidence>
<evidence type="ECO:0000313" key="8">
    <source>
        <dbReference type="EMBL" id="MVM31760.1"/>
    </source>
</evidence>
<dbReference type="PANTHER" id="PTHR30572:SF18">
    <property type="entry name" value="ABC-TYPE MACROLIDE FAMILY EXPORT SYSTEM PERMEASE COMPONENT 2"/>
    <property type="match status" value="1"/>
</dbReference>
<dbReference type="GO" id="GO:0005886">
    <property type="term" value="C:plasma membrane"/>
    <property type="evidence" value="ECO:0007669"/>
    <property type="project" value="UniProtKB-SubCell"/>
</dbReference>